<dbReference type="Gramene" id="PUZ74130">
    <property type="protein sequence ID" value="PUZ74130"/>
    <property type="gene ID" value="GQ55_1G040800"/>
</dbReference>
<reference evidence="3 4" key="1">
    <citation type="submission" date="2018-04" db="EMBL/GenBank/DDBJ databases">
        <title>WGS assembly of Panicum hallii var. hallii HAL2.</title>
        <authorList>
            <person name="Lovell J."/>
            <person name="Jenkins J."/>
            <person name="Lowry D."/>
            <person name="Mamidi S."/>
            <person name="Sreedasyam A."/>
            <person name="Weng X."/>
            <person name="Barry K."/>
            <person name="Bonette J."/>
            <person name="Campitelli B."/>
            <person name="Daum C."/>
            <person name="Gordon S."/>
            <person name="Gould B."/>
            <person name="Lipzen A."/>
            <person name="MacQueen A."/>
            <person name="Palacio-Mejia J."/>
            <person name="Plott C."/>
            <person name="Shakirov E."/>
            <person name="Shu S."/>
            <person name="Yoshinaga Y."/>
            <person name="Zane M."/>
            <person name="Rokhsar D."/>
            <person name="Grimwood J."/>
            <person name="Schmutz J."/>
            <person name="Juenger T."/>
        </authorList>
    </citation>
    <scope>NUCLEOTIDE SEQUENCE [LARGE SCALE GENOMIC DNA]</scope>
    <source>
        <strain evidence="4">cv. HAL2</strain>
    </source>
</reference>
<organism evidence="3 4">
    <name type="scientific">Panicum hallii var. hallii</name>
    <dbReference type="NCBI Taxonomy" id="1504633"/>
    <lineage>
        <taxon>Eukaryota</taxon>
        <taxon>Viridiplantae</taxon>
        <taxon>Streptophyta</taxon>
        <taxon>Embryophyta</taxon>
        <taxon>Tracheophyta</taxon>
        <taxon>Spermatophyta</taxon>
        <taxon>Magnoliopsida</taxon>
        <taxon>Liliopsida</taxon>
        <taxon>Poales</taxon>
        <taxon>Poaceae</taxon>
        <taxon>PACMAD clade</taxon>
        <taxon>Panicoideae</taxon>
        <taxon>Panicodae</taxon>
        <taxon>Paniceae</taxon>
        <taxon>Panicinae</taxon>
        <taxon>Panicum</taxon>
        <taxon>Panicum sect. Panicum</taxon>
    </lineage>
</organism>
<dbReference type="AlphaFoldDB" id="A0A2T7F228"/>
<feature type="compositionally biased region" description="Low complexity" evidence="1">
    <location>
        <begin position="174"/>
        <end position="184"/>
    </location>
</feature>
<feature type="region of interest" description="Disordered" evidence="1">
    <location>
        <begin position="350"/>
        <end position="371"/>
    </location>
</feature>
<dbReference type="Pfam" id="PF04059">
    <property type="entry name" value="RRM_2"/>
    <property type="match status" value="1"/>
</dbReference>
<name>A0A2T7F228_9POAL</name>
<dbReference type="InterPro" id="IPR035979">
    <property type="entry name" value="RBD_domain_sf"/>
</dbReference>
<keyword evidence="4" id="KW-1185">Reference proteome</keyword>
<feature type="compositionally biased region" description="Low complexity" evidence="1">
    <location>
        <begin position="354"/>
        <end position="364"/>
    </location>
</feature>
<dbReference type="OrthoDB" id="417481at2759"/>
<evidence type="ECO:0000256" key="1">
    <source>
        <dbReference type="SAM" id="MobiDB-lite"/>
    </source>
</evidence>
<proteinExistence type="predicted"/>
<dbReference type="InterPro" id="IPR012677">
    <property type="entry name" value="Nucleotide-bd_a/b_plait_sf"/>
</dbReference>
<accession>A0A2T7F228</accession>
<feature type="domain" description="Mei2-like C-terminal RNA recognition motif" evidence="2">
    <location>
        <begin position="210"/>
        <end position="315"/>
    </location>
</feature>
<sequence>MAAATKLNPAAPPFPFPDPYAIHFAPPAPPPFPLADAACPPQFPFVTYCCVPAPPAGHIGFCFPAQPPPSPQPGVGKGGVPAAAAAATHGRPPHKLMAAFSDLGGAGKREDAAVKPWKEPARAAAAPALVPAAPPKPWVARRKEERSVAKVKAPRSRKAAGPRACKAAQAQRESSPTPTPTSTPFRYTTRRLRCLGPPPKPELVLGWSTTTIMLRNIPNKLRSSDMISLLDQHCKRVNKSAGAVVAAYDVLYLPMDFRRECNFGYAFINLTSPEAAHRLYRSLQRRGWTVHGSKKVIDIVRAKIQGKEELVRHLQRMKLQCAEDEFLPAVFSPPRDGVNAGTTVRRLGRLARRPSTTTPCAATPAPTPKES</sequence>
<evidence type="ECO:0000259" key="2">
    <source>
        <dbReference type="Pfam" id="PF04059"/>
    </source>
</evidence>
<dbReference type="GO" id="GO:0003676">
    <property type="term" value="F:nucleic acid binding"/>
    <property type="evidence" value="ECO:0007669"/>
    <property type="project" value="InterPro"/>
</dbReference>
<evidence type="ECO:0000313" key="3">
    <source>
        <dbReference type="EMBL" id="PUZ74130.1"/>
    </source>
</evidence>
<feature type="region of interest" description="Disordered" evidence="1">
    <location>
        <begin position="70"/>
        <end position="90"/>
    </location>
</feature>
<feature type="region of interest" description="Disordered" evidence="1">
    <location>
        <begin position="139"/>
        <end position="185"/>
    </location>
</feature>
<dbReference type="Gene3D" id="3.30.70.330">
    <property type="match status" value="1"/>
</dbReference>
<protein>
    <recommendedName>
        <fullName evidence="2">Mei2-like C-terminal RNA recognition motif domain-containing protein</fullName>
    </recommendedName>
</protein>
<evidence type="ECO:0000313" key="4">
    <source>
        <dbReference type="Proteomes" id="UP000244336"/>
    </source>
</evidence>
<dbReference type="EMBL" id="CM009749">
    <property type="protein sequence ID" value="PUZ74130.1"/>
    <property type="molecule type" value="Genomic_DNA"/>
</dbReference>
<gene>
    <name evidence="3" type="ORF">GQ55_1G040800</name>
</gene>
<dbReference type="Proteomes" id="UP000244336">
    <property type="component" value="Chromosome 1"/>
</dbReference>
<dbReference type="SUPFAM" id="SSF54928">
    <property type="entry name" value="RNA-binding domain, RBD"/>
    <property type="match status" value="1"/>
</dbReference>
<dbReference type="InterPro" id="IPR007201">
    <property type="entry name" value="Mei2-like_Rrm_C"/>
</dbReference>